<dbReference type="GO" id="GO:0005524">
    <property type="term" value="F:ATP binding"/>
    <property type="evidence" value="ECO:0007669"/>
    <property type="project" value="UniProtKB-KW"/>
</dbReference>
<comment type="subcellular location">
    <subcellularLocation>
        <location evidence="1">Cell inner membrane</location>
    </subcellularLocation>
</comment>
<dbReference type="SMART" id="SM00382">
    <property type="entry name" value="AAA"/>
    <property type="match status" value="1"/>
</dbReference>
<dbReference type="PROSITE" id="PS50893">
    <property type="entry name" value="ABC_TRANSPORTER_2"/>
    <property type="match status" value="1"/>
</dbReference>
<evidence type="ECO:0000259" key="6">
    <source>
        <dbReference type="PROSITE" id="PS50893"/>
    </source>
</evidence>
<comment type="similarity">
    <text evidence="2">Belongs to the ABC transporter superfamily.</text>
</comment>
<evidence type="ECO:0000256" key="1">
    <source>
        <dbReference type="ARBA" id="ARBA00004533"/>
    </source>
</evidence>
<evidence type="ECO:0000256" key="3">
    <source>
        <dbReference type="ARBA" id="ARBA00022448"/>
    </source>
</evidence>
<proteinExistence type="inferred from homology"/>
<dbReference type="SUPFAM" id="SSF52540">
    <property type="entry name" value="P-loop containing nucleoside triphosphate hydrolases"/>
    <property type="match status" value="1"/>
</dbReference>
<reference evidence="7 8" key="1">
    <citation type="submission" date="2020-03" db="EMBL/GenBank/DDBJ databases">
        <title>Whole genome sequencing of clinical and environmental type strains of Ochrobactrum.</title>
        <authorList>
            <person name="Dharne M."/>
        </authorList>
    </citation>
    <scope>NUCLEOTIDE SEQUENCE [LARGE SCALE GENOMIC DNA]</scope>
    <source>
        <strain evidence="7 8">CIP 109452</strain>
    </source>
</reference>
<sequence>MPHSPITALPVTIRSLSKHYGSVRAVDDVSFNIQAGEFLTLLGPSGSGKTSLLMMIAGFSRPTAGSIRIADQEIIHLPPHKRNIGMVFQNYALFPHMSVQENVAYPLRLRKVSKSDVETRVNRVLDMVQLSGYGARRINELSGGQRQRIALARAIIFEPRILLMDEPLSALDKQLRETMQIEIRKLHDRLGMTTISVTHDQREALTMSDRIAVFCNGKLAQIATPSDLYEKPDSRFVAEFIGETSFCLCTKRLMASATTTSLCALPETCLRLAVTLCCRCARNICALSLTKIVLGRTVIIFSKVWSHPRFIRANVFSLKSCWTVVTRFSRVSRTGQIIMVLCLVLVNV</sequence>
<evidence type="ECO:0000256" key="2">
    <source>
        <dbReference type="ARBA" id="ARBA00005417"/>
    </source>
</evidence>
<keyword evidence="5 7" id="KW-0067">ATP-binding</keyword>
<dbReference type="PANTHER" id="PTHR42781">
    <property type="entry name" value="SPERMIDINE/PUTRESCINE IMPORT ATP-BINDING PROTEIN POTA"/>
    <property type="match status" value="1"/>
</dbReference>
<dbReference type="InterPro" id="IPR003593">
    <property type="entry name" value="AAA+_ATPase"/>
</dbReference>
<dbReference type="Proteomes" id="UP000704467">
    <property type="component" value="Unassembled WGS sequence"/>
</dbReference>
<name>A0ABX1DPE4_9HYPH</name>
<protein>
    <submittedName>
        <fullName evidence="7">ATP-binding cassette domain-containing protein</fullName>
    </submittedName>
</protein>
<evidence type="ECO:0000313" key="7">
    <source>
        <dbReference type="EMBL" id="NKC04821.1"/>
    </source>
</evidence>
<gene>
    <name evidence="7" type="ORF">HED55_21395</name>
</gene>
<comment type="caution">
    <text evidence="7">The sequence shown here is derived from an EMBL/GenBank/DDBJ whole genome shotgun (WGS) entry which is preliminary data.</text>
</comment>
<dbReference type="Gene3D" id="3.40.50.300">
    <property type="entry name" value="P-loop containing nucleotide triphosphate hydrolases"/>
    <property type="match status" value="1"/>
</dbReference>
<keyword evidence="4" id="KW-0547">Nucleotide-binding</keyword>
<dbReference type="PROSITE" id="PS00211">
    <property type="entry name" value="ABC_TRANSPORTER_1"/>
    <property type="match status" value="1"/>
</dbReference>
<dbReference type="EMBL" id="JAAVLN010000003">
    <property type="protein sequence ID" value="NKC04821.1"/>
    <property type="molecule type" value="Genomic_DNA"/>
</dbReference>
<dbReference type="InterPro" id="IPR003439">
    <property type="entry name" value="ABC_transporter-like_ATP-bd"/>
</dbReference>
<dbReference type="Pfam" id="PF00005">
    <property type="entry name" value="ABC_tran"/>
    <property type="match status" value="1"/>
</dbReference>
<dbReference type="InterPro" id="IPR017871">
    <property type="entry name" value="ABC_transporter-like_CS"/>
</dbReference>
<evidence type="ECO:0000313" key="8">
    <source>
        <dbReference type="Proteomes" id="UP000704467"/>
    </source>
</evidence>
<accession>A0ABX1DPE4</accession>
<feature type="domain" description="ABC transporter" evidence="6">
    <location>
        <begin position="11"/>
        <end position="241"/>
    </location>
</feature>
<evidence type="ECO:0000256" key="5">
    <source>
        <dbReference type="ARBA" id="ARBA00022840"/>
    </source>
</evidence>
<dbReference type="InterPro" id="IPR050093">
    <property type="entry name" value="ABC_SmlMolc_Importer"/>
</dbReference>
<dbReference type="InterPro" id="IPR027417">
    <property type="entry name" value="P-loop_NTPase"/>
</dbReference>
<keyword evidence="8" id="KW-1185">Reference proteome</keyword>
<evidence type="ECO:0000256" key="4">
    <source>
        <dbReference type="ARBA" id="ARBA00022741"/>
    </source>
</evidence>
<organism evidence="7 8">
    <name type="scientific">Brucella haematophila</name>
    <dbReference type="NCBI Taxonomy" id="419474"/>
    <lineage>
        <taxon>Bacteria</taxon>
        <taxon>Pseudomonadati</taxon>
        <taxon>Pseudomonadota</taxon>
        <taxon>Alphaproteobacteria</taxon>
        <taxon>Hyphomicrobiales</taxon>
        <taxon>Brucellaceae</taxon>
        <taxon>Brucella/Ochrobactrum group</taxon>
        <taxon>Brucella</taxon>
    </lineage>
</organism>
<dbReference type="PANTHER" id="PTHR42781:SF4">
    <property type="entry name" value="SPERMIDINE_PUTRESCINE IMPORT ATP-BINDING PROTEIN POTA"/>
    <property type="match status" value="1"/>
</dbReference>
<keyword evidence="3" id="KW-0813">Transport</keyword>